<keyword evidence="1" id="KW-0808">Transferase</keyword>
<organism evidence="4 5">
    <name type="scientific">Candidatus Wallbacteria bacterium GWC2_49_35</name>
    <dbReference type="NCBI Taxonomy" id="1817813"/>
    <lineage>
        <taxon>Bacteria</taxon>
        <taxon>Candidatus Walliibacteriota</taxon>
    </lineage>
</organism>
<dbReference type="PROSITE" id="PS00583">
    <property type="entry name" value="PFKB_KINASES_1"/>
    <property type="match status" value="1"/>
</dbReference>
<evidence type="ECO:0000313" key="4">
    <source>
        <dbReference type="EMBL" id="OGM04907.1"/>
    </source>
</evidence>
<gene>
    <name evidence="4" type="ORF">A2008_02645</name>
</gene>
<dbReference type="EMBL" id="MGFH01000132">
    <property type="protein sequence ID" value="OGM04907.1"/>
    <property type="molecule type" value="Genomic_DNA"/>
</dbReference>
<dbReference type="Pfam" id="PF00294">
    <property type="entry name" value="PfkB"/>
    <property type="match status" value="1"/>
</dbReference>
<dbReference type="PANTHER" id="PTHR46969">
    <property type="entry name" value="BIFUNCTIONAL PROTEIN HLDE"/>
    <property type="match status" value="1"/>
</dbReference>
<dbReference type="NCBIfam" id="TIGR02198">
    <property type="entry name" value="rfaE_dom_I"/>
    <property type="match status" value="1"/>
</dbReference>
<dbReference type="InterPro" id="IPR011611">
    <property type="entry name" value="PfkB_dom"/>
</dbReference>
<dbReference type="InterPro" id="IPR011913">
    <property type="entry name" value="RfaE_dom_I"/>
</dbReference>
<accession>A0A1F7WQR8</accession>
<protein>
    <recommendedName>
        <fullName evidence="3">Carbohydrate kinase PfkB domain-containing protein</fullName>
    </recommendedName>
</protein>
<evidence type="ECO:0000259" key="3">
    <source>
        <dbReference type="Pfam" id="PF00294"/>
    </source>
</evidence>
<comment type="caution">
    <text evidence="4">The sequence shown here is derived from an EMBL/GenBank/DDBJ whole genome shotgun (WGS) entry which is preliminary data.</text>
</comment>
<dbReference type="GO" id="GO:0016773">
    <property type="term" value="F:phosphotransferase activity, alcohol group as acceptor"/>
    <property type="evidence" value="ECO:0007669"/>
    <property type="project" value="InterPro"/>
</dbReference>
<dbReference type="CDD" id="cd01172">
    <property type="entry name" value="RfaE_like"/>
    <property type="match status" value="1"/>
</dbReference>
<proteinExistence type="predicted"/>
<dbReference type="STRING" id="1817813.A2008_02645"/>
<evidence type="ECO:0000256" key="2">
    <source>
        <dbReference type="ARBA" id="ARBA00022777"/>
    </source>
</evidence>
<sequence>MSADYKKIITKFAKTKILVMGDLMIDEYLIGRCKRISPEAPVPVVEVAKREFRLGGAANVANNLKRLGASVSISAVTGQDGIGRLAREECEKCGIDSAGVFTDPSRPTTLKTRIIAHNQQIARTDIERSAEVDENIRKKVIGFLNANIKDYDAVIISDYAKGFINKKLLDEALPIIKKHKKITNVDPKVSNFYHYRGVTCITPNRKELSDVLGYEVEDDAKLAAGGRAVLNDLSLSSLLVTLGESGMCLFTSDQKAYMFPACARAVYDVTGAGDTVISVFTLALAAGADYKSAALISNIAAGEVVAKLGTSTVEPGELIEAIKSHI</sequence>
<dbReference type="GO" id="GO:0033786">
    <property type="term" value="F:heptose-1-phosphate adenylyltransferase activity"/>
    <property type="evidence" value="ECO:0007669"/>
    <property type="project" value="TreeGrafter"/>
</dbReference>
<dbReference type="GO" id="GO:0033785">
    <property type="term" value="F:heptose 7-phosphate kinase activity"/>
    <property type="evidence" value="ECO:0007669"/>
    <property type="project" value="TreeGrafter"/>
</dbReference>
<dbReference type="Proteomes" id="UP000178735">
    <property type="component" value="Unassembled WGS sequence"/>
</dbReference>
<dbReference type="SUPFAM" id="SSF53613">
    <property type="entry name" value="Ribokinase-like"/>
    <property type="match status" value="1"/>
</dbReference>
<dbReference type="InterPro" id="IPR002173">
    <property type="entry name" value="Carboh/pur_kinase_PfkB_CS"/>
</dbReference>
<evidence type="ECO:0000256" key="1">
    <source>
        <dbReference type="ARBA" id="ARBA00022679"/>
    </source>
</evidence>
<evidence type="ECO:0000313" key="5">
    <source>
        <dbReference type="Proteomes" id="UP000178735"/>
    </source>
</evidence>
<feature type="domain" description="Carbohydrate kinase PfkB" evidence="3">
    <location>
        <begin position="15"/>
        <end position="313"/>
    </location>
</feature>
<reference evidence="4 5" key="1">
    <citation type="journal article" date="2016" name="Nat. Commun.">
        <title>Thousands of microbial genomes shed light on interconnected biogeochemical processes in an aquifer system.</title>
        <authorList>
            <person name="Anantharaman K."/>
            <person name="Brown C.T."/>
            <person name="Hug L.A."/>
            <person name="Sharon I."/>
            <person name="Castelle C.J."/>
            <person name="Probst A.J."/>
            <person name="Thomas B.C."/>
            <person name="Singh A."/>
            <person name="Wilkins M.J."/>
            <person name="Karaoz U."/>
            <person name="Brodie E.L."/>
            <person name="Williams K.H."/>
            <person name="Hubbard S.S."/>
            <person name="Banfield J.F."/>
        </authorList>
    </citation>
    <scope>NUCLEOTIDE SEQUENCE [LARGE SCALE GENOMIC DNA]</scope>
</reference>
<dbReference type="AlphaFoldDB" id="A0A1F7WQR8"/>
<dbReference type="Gene3D" id="3.40.1190.20">
    <property type="match status" value="1"/>
</dbReference>
<dbReference type="PANTHER" id="PTHR46969:SF1">
    <property type="entry name" value="BIFUNCTIONAL PROTEIN HLDE"/>
    <property type="match status" value="1"/>
</dbReference>
<dbReference type="FunFam" id="3.40.1190.20:FF:000002">
    <property type="entry name" value="Bifunctional protein HldE"/>
    <property type="match status" value="1"/>
</dbReference>
<name>A0A1F7WQR8_9BACT</name>
<dbReference type="InterPro" id="IPR029056">
    <property type="entry name" value="Ribokinase-like"/>
</dbReference>
<keyword evidence="2" id="KW-0418">Kinase</keyword>
<dbReference type="GO" id="GO:0005829">
    <property type="term" value="C:cytosol"/>
    <property type="evidence" value="ECO:0007669"/>
    <property type="project" value="TreeGrafter"/>
</dbReference>